<comment type="caution">
    <text evidence="2">The sequence shown here is derived from an EMBL/GenBank/DDBJ whole genome shotgun (WGS) entry which is preliminary data.</text>
</comment>
<name>A0A8H7JAM3_9PLEO</name>
<gene>
    <name evidence="2" type="ORF">EKO04_001191</name>
</gene>
<dbReference type="SMART" id="SM00829">
    <property type="entry name" value="PKS_ER"/>
    <property type="match status" value="1"/>
</dbReference>
<dbReference type="Pfam" id="PF08240">
    <property type="entry name" value="ADH_N"/>
    <property type="match status" value="1"/>
</dbReference>
<dbReference type="InterPro" id="IPR036291">
    <property type="entry name" value="NAD(P)-bd_dom_sf"/>
</dbReference>
<dbReference type="GO" id="GO:0016491">
    <property type="term" value="F:oxidoreductase activity"/>
    <property type="evidence" value="ECO:0007669"/>
    <property type="project" value="InterPro"/>
</dbReference>
<dbReference type="SUPFAM" id="SSF51735">
    <property type="entry name" value="NAD(P)-binding Rossmann-fold domains"/>
    <property type="match status" value="1"/>
</dbReference>
<dbReference type="Gene3D" id="3.90.180.10">
    <property type="entry name" value="Medium-chain alcohol dehydrogenases, catalytic domain"/>
    <property type="match status" value="1"/>
</dbReference>
<evidence type="ECO:0000259" key="1">
    <source>
        <dbReference type="SMART" id="SM00829"/>
    </source>
</evidence>
<dbReference type="InterPro" id="IPR050700">
    <property type="entry name" value="YIM1/Zinc_Alcohol_DH_Fams"/>
</dbReference>
<dbReference type="InterPro" id="IPR011032">
    <property type="entry name" value="GroES-like_sf"/>
</dbReference>
<accession>A0A8H7JAM3</accession>
<protein>
    <recommendedName>
        <fullName evidence="1">Enoyl reductase (ER) domain-containing protein</fullName>
    </recommendedName>
</protein>
<reference evidence="2" key="1">
    <citation type="submission" date="2018-12" db="EMBL/GenBank/DDBJ databases">
        <authorList>
            <person name="Syme R.A."/>
            <person name="Farfan-Caceres L."/>
            <person name="Lichtenzveig J."/>
        </authorList>
    </citation>
    <scope>NUCLEOTIDE SEQUENCE</scope>
    <source>
        <strain evidence="2">Al4</strain>
    </source>
</reference>
<evidence type="ECO:0000313" key="3">
    <source>
        <dbReference type="Proteomes" id="UP000651452"/>
    </source>
</evidence>
<dbReference type="CDD" id="cd08267">
    <property type="entry name" value="MDR1"/>
    <property type="match status" value="1"/>
</dbReference>
<dbReference type="InterPro" id="IPR013154">
    <property type="entry name" value="ADH-like_N"/>
</dbReference>
<dbReference type="EMBL" id="RZGK01000003">
    <property type="protein sequence ID" value="KAF9700096.1"/>
    <property type="molecule type" value="Genomic_DNA"/>
</dbReference>
<dbReference type="InterPro" id="IPR020843">
    <property type="entry name" value="ER"/>
</dbReference>
<dbReference type="SUPFAM" id="SSF50129">
    <property type="entry name" value="GroES-like"/>
    <property type="match status" value="1"/>
</dbReference>
<dbReference type="GO" id="GO:0005739">
    <property type="term" value="C:mitochondrion"/>
    <property type="evidence" value="ECO:0007669"/>
    <property type="project" value="TreeGrafter"/>
</dbReference>
<keyword evidence="3" id="KW-1185">Reference proteome</keyword>
<proteinExistence type="predicted"/>
<organism evidence="2 3">
    <name type="scientific">Ascochyta lentis</name>
    <dbReference type="NCBI Taxonomy" id="205686"/>
    <lineage>
        <taxon>Eukaryota</taxon>
        <taxon>Fungi</taxon>
        <taxon>Dikarya</taxon>
        <taxon>Ascomycota</taxon>
        <taxon>Pezizomycotina</taxon>
        <taxon>Dothideomycetes</taxon>
        <taxon>Pleosporomycetidae</taxon>
        <taxon>Pleosporales</taxon>
        <taxon>Pleosporineae</taxon>
        <taxon>Didymellaceae</taxon>
        <taxon>Ascochyta</taxon>
    </lineage>
</organism>
<dbReference type="Gene3D" id="3.40.50.720">
    <property type="entry name" value="NAD(P)-binding Rossmann-like Domain"/>
    <property type="match status" value="1"/>
</dbReference>
<evidence type="ECO:0000313" key="2">
    <source>
        <dbReference type="EMBL" id="KAF9700096.1"/>
    </source>
</evidence>
<dbReference type="PANTHER" id="PTHR11695:SF294">
    <property type="entry name" value="RETICULON-4-INTERACTING PROTEIN 1, MITOCHONDRIAL"/>
    <property type="match status" value="1"/>
</dbReference>
<reference evidence="2" key="2">
    <citation type="submission" date="2020-09" db="EMBL/GenBank/DDBJ databases">
        <title>Reference genome assembly for Australian Ascochyta lentis isolate Al4.</title>
        <authorList>
            <person name="Lee R.C."/>
            <person name="Farfan-Caceres L.M."/>
            <person name="Debler J.W."/>
            <person name="Williams A.H."/>
            <person name="Henares B.M."/>
        </authorList>
    </citation>
    <scope>NUCLEOTIDE SEQUENCE</scope>
    <source>
        <strain evidence="2">Al4</strain>
    </source>
</reference>
<dbReference type="AlphaFoldDB" id="A0A8H7JAM3"/>
<dbReference type="OrthoDB" id="201656at2759"/>
<sequence>MATMNAWQCRTFSGPVEDNLFLSDSVPKPSPSDTEVVVEVYNTTINPIDYKILELGFISNAIFRSPVTPGLDISGRVVEVGSKVDQFKIGDLVWGSCNGVFGHGALAQYVQVSQDTLALAPDGVKAEDLAAIATVGMTTYQALKPYVKAGDKIFINGGSGGTGVLAIQIAKILGCHVTTSCSSTNVELCKSLGADEVLDYKHTDIIKQLNERGVSFSLILDNVGTPSNLYRVAHRFLRPNGTFVQVGLGMNLSALRQFFGNVMLPRFLGGGKGKYVFAVTKPNRNDFDQLAVWAEKGKIRAVVDSVYKMENAPEAFTRLKTSRARGKIVVNVKSM</sequence>
<dbReference type="PANTHER" id="PTHR11695">
    <property type="entry name" value="ALCOHOL DEHYDROGENASE RELATED"/>
    <property type="match status" value="1"/>
</dbReference>
<dbReference type="Proteomes" id="UP000651452">
    <property type="component" value="Unassembled WGS sequence"/>
</dbReference>
<feature type="domain" description="Enoyl reductase (ER)" evidence="1">
    <location>
        <begin position="14"/>
        <end position="330"/>
    </location>
</feature>
<dbReference type="Pfam" id="PF13602">
    <property type="entry name" value="ADH_zinc_N_2"/>
    <property type="match status" value="1"/>
</dbReference>